<comment type="caution">
    <text evidence="2">The sequence shown here is derived from an EMBL/GenBank/DDBJ whole genome shotgun (WGS) entry which is preliminary data.</text>
</comment>
<gene>
    <name evidence="2" type="ORF">H6G03_36650</name>
</gene>
<keyword evidence="3" id="KW-1185">Reference proteome</keyword>
<reference evidence="2" key="2">
    <citation type="submission" date="2020-08" db="EMBL/GenBank/DDBJ databases">
        <authorList>
            <person name="Chen M."/>
            <person name="Teng W."/>
            <person name="Zhao L."/>
            <person name="Hu C."/>
            <person name="Zhou Y."/>
            <person name="Han B."/>
            <person name="Song L."/>
            <person name="Shu W."/>
        </authorList>
    </citation>
    <scope>NUCLEOTIDE SEQUENCE</scope>
    <source>
        <strain evidence="2">FACHB-1375</strain>
    </source>
</reference>
<evidence type="ECO:0000313" key="2">
    <source>
        <dbReference type="EMBL" id="MBD2186520.1"/>
    </source>
</evidence>
<dbReference type="RefSeq" id="WP_190475934.1">
    <property type="nucleotide sequence ID" value="NZ_JACJPW010000227.1"/>
</dbReference>
<accession>A0A926VM86</accession>
<dbReference type="PIRSF" id="PIRSF029347">
    <property type="entry name" value="RecF"/>
    <property type="match status" value="1"/>
</dbReference>
<feature type="domain" description="ATPase AAA-type core" evidence="1">
    <location>
        <begin position="25"/>
        <end position="392"/>
    </location>
</feature>
<dbReference type="GO" id="GO:0005524">
    <property type="term" value="F:ATP binding"/>
    <property type="evidence" value="ECO:0007669"/>
    <property type="project" value="InterPro"/>
</dbReference>
<reference evidence="2" key="1">
    <citation type="journal article" date="2015" name="ISME J.">
        <title>Draft Genome Sequence of Streptomyces incarnatus NRRL8089, which Produces the Nucleoside Antibiotic Sinefungin.</title>
        <authorList>
            <person name="Oshima K."/>
            <person name="Hattori M."/>
            <person name="Shimizu H."/>
            <person name="Fukuda K."/>
            <person name="Nemoto M."/>
            <person name="Inagaki K."/>
            <person name="Tamura T."/>
        </authorList>
    </citation>
    <scope>NUCLEOTIDE SEQUENCE</scope>
    <source>
        <strain evidence="2">FACHB-1375</strain>
    </source>
</reference>
<name>A0A926VM86_9CYAN</name>
<sequence length="450" mass="50431">MLTLIEINGFKTFENFTLDLSPFGVILGPNAAGKSNLFDALRFLSQIAANNLRDAVKNLRGEAVELFRRQADGTRGTKMSFAVELLLFKEVRDPWGDTVEISHSRVRYEVEIELRQDERGLERLIVVREAALPILPENDRWRSLGQEPSSQFREAFFKYSRSTPWLTTVEAEGVRRFQILPDDNQAGRTHSATNAEATVLSSITSAEFPHLFAIREEMLAMRFLQLDPRQLRQPSATTAALELEPNGANLATVLARIQAQTATLSQPKGVIADIAADLASLIPGVVDVIVEEDEKDREYRIEIGYAHQQPFSSRVVSDGTLRVLALLTILHDPEHHGLVCFEEPENGVHPSRLMTLIQRLREGVTALSSLEVDEGEPFFQILVNSHSPVVLSCLEEGEAMFADLVSVVNPEIGSVSRKTRIRPVVTSNGKQEYVTRFEVERYLSSVDRER</sequence>
<dbReference type="SUPFAM" id="SSF52540">
    <property type="entry name" value="P-loop containing nucleoside triphosphate hydrolases"/>
    <property type="match status" value="1"/>
</dbReference>
<dbReference type="Proteomes" id="UP000641646">
    <property type="component" value="Unassembled WGS sequence"/>
</dbReference>
<dbReference type="Pfam" id="PF13304">
    <property type="entry name" value="AAA_21"/>
    <property type="match status" value="1"/>
</dbReference>
<dbReference type="AlphaFoldDB" id="A0A926VM86"/>
<dbReference type="InterPro" id="IPR027417">
    <property type="entry name" value="P-loop_NTPase"/>
</dbReference>
<dbReference type="GO" id="GO:0000731">
    <property type="term" value="P:DNA synthesis involved in DNA repair"/>
    <property type="evidence" value="ECO:0007669"/>
    <property type="project" value="TreeGrafter"/>
</dbReference>
<dbReference type="Gene3D" id="3.40.50.300">
    <property type="entry name" value="P-loop containing nucleotide triphosphate hydrolases"/>
    <property type="match status" value="1"/>
</dbReference>
<dbReference type="PANTHER" id="PTHR32182:SF22">
    <property type="entry name" value="ATP-DEPENDENT ENDONUCLEASE, OLD FAMILY-RELATED"/>
    <property type="match status" value="1"/>
</dbReference>
<evidence type="ECO:0000259" key="1">
    <source>
        <dbReference type="Pfam" id="PF13304"/>
    </source>
</evidence>
<proteinExistence type="predicted"/>
<organism evidence="2 3">
    <name type="scientific">Aerosakkonema funiforme FACHB-1375</name>
    <dbReference type="NCBI Taxonomy" id="2949571"/>
    <lineage>
        <taxon>Bacteria</taxon>
        <taxon>Bacillati</taxon>
        <taxon>Cyanobacteriota</taxon>
        <taxon>Cyanophyceae</taxon>
        <taxon>Oscillatoriophycideae</taxon>
        <taxon>Aerosakkonematales</taxon>
        <taxon>Aerosakkonemataceae</taxon>
        <taxon>Aerosakkonema</taxon>
    </lineage>
</organism>
<dbReference type="PANTHER" id="PTHR32182">
    <property type="entry name" value="DNA REPLICATION AND REPAIR PROTEIN RECF"/>
    <property type="match status" value="1"/>
</dbReference>
<evidence type="ECO:0000313" key="3">
    <source>
        <dbReference type="Proteomes" id="UP000641646"/>
    </source>
</evidence>
<dbReference type="InterPro" id="IPR003959">
    <property type="entry name" value="ATPase_AAA_core"/>
</dbReference>
<protein>
    <submittedName>
        <fullName evidence="2">AAA family ATPase</fullName>
    </submittedName>
</protein>
<dbReference type="GO" id="GO:0016887">
    <property type="term" value="F:ATP hydrolysis activity"/>
    <property type="evidence" value="ECO:0007669"/>
    <property type="project" value="InterPro"/>
</dbReference>
<dbReference type="InterPro" id="IPR014555">
    <property type="entry name" value="RecF-like"/>
</dbReference>
<dbReference type="GO" id="GO:0006302">
    <property type="term" value="P:double-strand break repair"/>
    <property type="evidence" value="ECO:0007669"/>
    <property type="project" value="TreeGrafter"/>
</dbReference>
<dbReference type="EMBL" id="JACJPW010000227">
    <property type="protein sequence ID" value="MBD2186520.1"/>
    <property type="molecule type" value="Genomic_DNA"/>
</dbReference>